<organism evidence="1 2">
    <name type="scientific">Trichonephila clavipes</name>
    <name type="common">Golden silk orbweaver</name>
    <name type="synonym">Nephila clavipes</name>
    <dbReference type="NCBI Taxonomy" id="2585209"/>
    <lineage>
        <taxon>Eukaryota</taxon>
        <taxon>Metazoa</taxon>
        <taxon>Ecdysozoa</taxon>
        <taxon>Arthropoda</taxon>
        <taxon>Chelicerata</taxon>
        <taxon>Arachnida</taxon>
        <taxon>Araneae</taxon>
        <taxon>Araneomorphae</taxon>
        <taxon>Entelegynae</taxon>
        <taxon>Araneoidea</taxon>
        <taxon>Nephilidae</taxon>
        <taxon>Trichonephila</taxon>
    </lineage>
</organism>
<protein>
    <recommendedName>
        <fullName evidence="3">Reverse transcriptase domain-containing protein</fullName>
    </recommendedName>
</protein>
<keyword evidence="2" id="KW-1185">Reference proteome</keyword>
<dbReference type="EMBL" id="BMAU01021348">
    <property type="protein sequence ID" value="GFY18251.1"/>
    <property type="molecule type" value="Genomic_DNA"/>
</dbReference>
<proteinExistence type="predicted"/>
<evidence type="ECO:0000313" key="2">
    <source>
        <dbReference type="Proteomes" id="UP000887159"/>
    </source>
</evidence>
<dbReference type="Proteomes" id="UP000887159">
    <property type="component" value="Unassembled WGS sequence"/>
</dbReference>
<comment type="caution">
    <text evidence="1">The sequence shown here is derived from an EMBL/GenBank/DDBJ whole genome shotgun (WGS) entry which is preliminary data.</text>
</comment>
<dbReference type="AlphaFoldDB" id="A0A8X6SRJ9"/>
<gene>
    <name evidence="1" type="ORF">TNCV_2046571</name>
</gene>
<name>A0A8X6SRJ9_TRICX</name>
<evidence type="ECO:0000313" key="1">
    <source>
        <dbReference type="EMBL" id="GFY18251.1"/>
    </source>
</evidence>
<reference evidence="1" key="1">
    <citation type="submission" date="2020-08" db="EMBL/GenBank/DDBJ databases">
        <title>Multicomponent nature underlies the extraordinary mechanical properties of spider dragline silk.</title>
        <authorList>
            <person name="Kono N."/>
            <person name="Nakamura H."/>
            <person name="Mori M."/>
            <person name="Yoshida Y."/>
            <person name="Ohtoshi R."/>
            <person name="Malay A.D."/>
            <person name="Moran D.A.P."/>
            <person name="Tomita M."/>
            <person name="Numata K."/>
            <person name="Arakawa K."/>
        </authorList>
    </citation>
    <scope>NUCLEOTIDE SEQUENCE</scope>
</reference>
<sequence>MSKGIKLSQGLPQDSVLSPTLFTLFMCGIEEVISRRCFGHVDVDSNVLYKLTVSPSNQWFPTKDFVTAVSQWSRQRTHDQRVMSSGLVPLKTRRTEVADAGSLSRGSNILPMVLKLGEGGQLICRPRNLTMVQNNEVSKTPRVAE</sequence>
<evidence type="ECO:0008006" key="3">
    <source>
        <dbReference type="Google" id="ProtNLM"/>
    </source>
</evidence>
<accession>A0A8X6SRJ9</accession>